<name>A0ABZ2JXX7_9BACT</name>
<keyword evidence="1" id="KW-1133">Transmembrane helix</keyword>
<feature type="transmembrane region" description="Helical" evidence="1">
    <location>
        <begin position="140"/>
        <end position="167"/>
    </location>
</feature>
<evidence type="ECO:0000256" key="1">
    <source>
        <dbReference type="SAM" id="Phobius"/>
    </source>
</evidence>
<keyword evidence="3" id="KW-1185">Reference proteome</keyword>
<dbReference type="EMBL" id="CP089982">
    <property type="protein sequence ID" value="WXA91352.1"/>
    <property type="molecule type" value="Genomic_DNA"/>
</dbReference>
<feature type="transmembrane region" description="Helical" evidence="1">
    <location>
        <begin position="111"/>
        <end position="128"/>
    </location>
</feature>
<gene>
    <name evidence="2" type="ORF">LZC95_33465</name>
</gene>
<accession>A0ABZ2JXX7</accession>
<proteinExistence type="predicted"/>
<dbReference type="Proteomes" id="UP001379533">
    <property type="component" value="Chromosome"/>
</dbReference>
<keyword evidence="1" id="KW-0812">Transmembrane</keyword>
<dbReference type="RefSeq" id="WP_394841972.1">
    <property type="nucleotide sequence ID" value="NZ_CP089982.1"/>
</dbReference>
<feature type="transmembrane region" description="Helical" evidence="1">
    <location>
        <begin position="85"/>
        <end position="104"/>
    </location>
</feature>
<keyword evidence="1" id="KW-0472">Membrane</keyword>
<sequence length="184" mass="19966">MPPSRDYAIARFASMTDEELRRVVTDEREDWLPYALELAEEELTRRQEAALSTPYREAAAIDLPQGMGGLAAPVWGSGKVVWADTWSALLGMSAIGNVVAAMVLDGGRQAIGRAIFLGAFVLALAIGLRRRSTLAWYANWLPIAAPLIMGLARADAFAFLVGLALTIPNGHYFLKHRALFGLAP</sequence>
<evidence type="ECO:0000313" key="2">
    <source>
        <dbReference type="EMBL" id="WXA91352.1"/>
    </source>
</evidence>
<evidence type="ECO:0000313" key="3">
    <source>
        <dbReference type="Proteomes" id="UP001379533"/>
    </source>
</evidence>
<protein>
    <submittedName>
        <fullName evidence="2">Uncharacterized protein</fullName>
    </submittedName>
</protein>
<reference evidence="2 3" key="1">
    <citation type="submission" date="2021-12" db="EMBL/GenBank/DDBJ databases">
        <title>Discovery of the Pendulisporaceae a myxobacterial family with distinct sporulation behavior and unique specialized metabolism.</title>
        <authorList>
            <person name="Garcia R."/>
            <person name="Popoff A."/>
            <person name="Bader C.D."/>
            <person name="Loehr J."/>
            <person name="Walesch S."/>
            <person name="Walt C."/>
            <person name="Boldt J."/>
            <person name="Bunk B."/>
            <person name="Haeckl F.J.F.P.J."/>
            <person name="Gunesch A.P."/>
            <person name="Birkelbach J."/>
            <person name="Nuebel U."/>
            <person name="Pietschmann T."/>
            <person name="Bach T."/>
            <person name="Mueller R."/>
        </authorList>
    </citation>
    <scope>NUCLEOTIDE SEQUENCE [LARGE SCALE GENOMIC DNA]</scope>
    <source>
        <strain evidence="2 3">MSr12523</strain>
    </source>
</reference>
<organism evidence="2 3">
    <name type="scientific">Pendulispora brunnea</name>
    <dbReference type="NCBI Taxonomy" id="2905690"/>
    <lineage>
        <taxon>Bacteria</taxon>
        <taxon>Pseudomonadati</taxon>
        <taxon>Myxococcota</taxon>
        <taxon>Myxococcia</taxon>
        <taxon>Myxococcales</taxon>
        <taxon>Sorangiineae</taxon>
        <taxon>Pendulisporaceae</taxon>
        <taxon>Pendulispora</taxon>
    </lineage>
</organism>